<dbReference type="RefSeq" id="WP_068141924.1">
    <property type="nucleotide sequence ID" value="NZ_AP014924.1"/>
</dbReference>
<evidence type="ECO:0000313" key="3">
    <source>
        <dbReference type="Proteomes" id="UP000065807"/>
    </source>
</evidence>
<name>A0A0K2SN61_LIMPI</name>
<evidence type="ECO:0000256" key="1">
    <source>
        <dbReference type="HAMAP-Rule" id="MF_02088"/>
    </source>
</evidence>
<accession>A0A0K2SN61</accession>
<feature type="transmembrane region" description="Helical" evidence="1">
    <location>
        <begin position="195"/>
        <end position="218"/>
    </location>
</feature>
<keyword evidence="1" id="KW-0472">Membrane</keyword>
<dbReference type="EMBL" id="AP014924">
    <property type="protein sequence ID" value="BAS28254.1"/>
    <property type="molecule type" value="Genomic_DNA"/>
</dbReference>
<feature type="transmembrane region" description="Helical" evidence="1">
    <location>
        <begin position="124"/>
        <end position="151"/>
    </location>
</feature>
<reference evidence="3" key="2">
    <citation type="journal article" date="2016" name="Int. J. Syst. Evol. Microbiol.">
        <title>Complete genome sequence and cell structure of Limnochorda pilosa, a Gram-negative spore-former within the phylum Firmicutes.</title>
        <authorList>
            <person name="Watanabe M."/>
            <person name="Kojima H."/>
            <person name="Fukui M."/>
        </authorList>
    </citation>
    <scope>NUCLEOTIDE SEQUENCE [LARGE SCALE GENOMIC DNA]</scope>
    <source>
        <strain evidence="3">HC45</strain>
    </source>
</reference>
<dbReference type="PANTHER" id="PTHR34300:SF2">
    <property type="entry name" value="QUEUOSINE PRECURSOR TRANSPORTER-RELATED"/>
    <property type="match status" value="1"/>
</dbReference>
<feature type="transmembrane region" description="Helical" evidence="1">
    <location>
        <begin position="85"/>
        <end position="104"/>
    </location>
</feature>
<feature type="transmembrane region" description="Helical" evidence="1">
    <location>
        <begin position="52"/>
        <end position="73"/>
    </location>
</feature>
<dbReference type="AlphaFoldDB" id="A0A0K2SN61"/>
<keyword evidence="1" id="KW-0813">Transport</keyword>
<dbReference type="PANTHER" id="PTHR34300">
    <property type="entry name" value="QUEUOSINE PRECURSOR TRANSPORTER-RELATED"/>
    <property type="match status" value="1"/>
</dbReference>
<proteinExistence type="inferred from homology"/>
<gene>
    <name evidence="2" type="ORF">LIP_2413</name>
</gene>
<evidence type="ECO:0000313" key="2">
    <source>
        <dbReference type="EMBL" id="BAS28254.1"/>
    </source>
</evidence>
<keyword evidence="1" id="KW-0812">Transmembrane</keyword>
<dbReference type="InterPro" id="IPR003744">
    <property type="entry name" value="YhhQ"/>
</dbReference>
<sequence>MPNEVLWLLFASVDLSIVLLLYRYFGRAGLYAAIVTGTIVSNVQVVKTVTLFGLQATLGNITYAGLFFATDVLSERYGKREALQGVALGFISLISFTAAMQWALLLRPAPGDFAQPAMATLFGLLPRVAAASLLAYAVSQTLDVHLFHAILERTGRRRLWLRNNGSTWTSQAVDSVLFVLGAFAGVMPWTTLAQILLTTYLLKVIVAALDTFFIYLAVRIGPHPEPPPELPGEGEA</sequence>
<dbReference type="Pfam" id="PF02592">
    <property type="entry name" value="Vut_1"/>
    <property type="match status" value="1"/>
</dbReference>
<protein>
    <recommendedName>
        <fullName evidence="1">Probable queuosine precursor transporter</fullName>
        <shortName evidence="1">Q precursor transporter</shortName>
    </recommendedName>
</protein>
<dbReference type="Proteomes" id="UP000065807">
    <property type="component" value="Chromosome"/>
</dbReference>
<dbReference type="KEGG" id="lpil:LIP_2413"/>
<keyword evidence="1" id="KW-1003">Cell membrane</keyword>
<reference evidence="3" key="1">
    <citation type="submission" date="2015-07" db="EMBL/GenBank/DDBJ databases">
        <title>Complete genome sequence and phylogenetic analysis of Limnochorda pilosa.</title>
        <authorList>
            <person name="Watanabe M."/>
            <person name="Kojima H."/>
            <person name="Fukui M."/>
        </authorList>
    </citation>
    <scope>NUCLEOTIDE SEQUENCE [LARGE SCALE GENOMIC DNA]</scope>
    <source>
        <strain evidence="3">HC45</strain>
    </source>
</reference>
<organism evidence="2 3">
    <name type="scientific">Limnochorda pilosa</name>
    <dbReference type="NCBI Taxonomy" id="1555112"/>
    <lineage>
        <taxon>Bacteria</taxon>
        <taxon>Bacillati</taxon>
        <taxon>Bacillota</taxon>
        <taxon>Limnochordia</taxon>
        <taxon>Limnochordales</taxon>
        <taxon>Limnochordaceae</taxon>
        <taxon>Limnochorda</taxon>
    </lineage>
</organism>
<keyword evidence="1" id="KW-1133">Transmembrane helix</keyword>
<dbReference type="NCBIfam" id="TIGR00697">
    <property type="entry name" value="queuosine precursor transporter"/>
    <property type="match status" value="1"/>
</dbReference>
<comment type="similarity">
    <text evidence="1">Belongs to the vitamin uptake transporter (VUT/ECF) (TC 2.A.88) family. Q precursor transporter subfamily.</text>
</comment>
<comment type="subcellular location">
    <subcellularLocation>
        <location evidence="1">Cell membrane</location>
        <topology evidence="1">Multi-pass membrane protein</topology>
    </subcellularLocation>
</comment>
<feature type="transmembrane region" description="Helical" evidence="1">
    <location>
        <begin position="6"/>
        <end position="22"/>
    </location>
</feature>
<feature type="transmembrane region" description="Helical" evidence="1">
    <location>
        <begin position="29"/>
        <end position="46"/>
    </location>
</feature>
<keyword evidence="3" id="KW-1185">Reference proteome</keyword>
<dbReference type="GO" id="GO:0022857">
    <property type="term" value="F:transmembrane transporter activity"/>
    <property type="evidence" value="ECO:0007669"/>
    <property type="project" value="UniProtKB-UniRule"/>
</dbReference>
<comment type="function">
    <text evidence="1">Involved in the import of queuosine (Q) precursors, required for Q precursor salvage.</text>
</comment>
<feature type="transmembrane region" description="Helical" evidence="1">
    <location>
        <begin position="172"/>
        <end position="189"/>
    </location>
</feature>
<dbReference type="GO" id="GO:0005886">
    <property type="term" value="C:plasma membrane"/>
    <property type="evidence" value="ECO:0007669"/>
    <property type="project" value="UniProtKB-SubCell"/>
</dbReference>
<dbReference type="HAMAP" id="MF_02088">
    <property type="entry name" value="Q_prec_transport"/>
    <property type="match status" value="1"/>
</dbReference>
<dbReference type="STRING" id="1555112.LIP_2413"/>